<reference evidence="2 3" key="1">
    <citation type="submission" date="2019-11" db="EMBL/GenBank/DDBJ databases">
        <authorList>
            <person name="Zheng R.K."/>
            <person name="Sun C.M."/>
        </authorList>
    </citation>
    <scope>NUCLEOTIDE SEQUENCE [LARGE SCALE GENOMIC DNA]</scope>
    <source>
        <strain evidence="2 3">WC007</strain>
    </source>
</reference>
<dbReference type="Proteomes" id="UP000428260">
    <property type="component" value="Chromosome"/>
</dbReference>
<dbReference type="Gene3D" id="2.60.40.10">
    <property type="entry name" value="Immunoglobulins"/>
    <property type="match status" value="1"/>
</dbReference>
<evidence type="ECO:0000259" key="1">
    <source>
        <dbReference type="Pfam" id="PF21027"/>
    </source>
</evidence>
<dbReference type="RefSeq" id="WP_158869648.1">
    <property type="nucleotide sequence ID" value="NZ_CP046401.1"/>
</dbReference>
<evidence type="ECO:0000313" key="3">
    <source>
        <dbReference type="Proteomes" id="UP000428260"/>
    </source>
</evidence>
<proteinExistence type="predicted"/>
<evidence type="ECO:0000313" key="2">
    <source>
        <dbReference type="EMBL" id="QGY46517.1"/>
    </source>
</evidence>
<dbReference type="Pfam" id="PF21027">
    <property type="entry name" value="Sde0182_C"/>
    <property type="match status" value="1"/>
</dbReference>
<organism evidence="2 3">
    <name type="scientific">Maribellus comscasis</name>
    <dbReference type="NCBI Taxonomy" id="2681766"/>
    <lineage>
        <taxon>Bacteria</taxon>
        <taxon>Pseudomonadati</taxon>
        <taxon>Bacteroidota</taxon>
        <taxon>Bacteroidia</taxon>
        <taxon>Marinilabiliales</taxon>
        <taxon>Prolixibacteraceae</taxon>
        <taxon>Maribellus</taxon>
    </lineage>
</organism>
<dbReference type="InterPro" id="IPR048527">
    <property type="entry name" value="Sde182_C"/>
</dbReference>
<accession>A0A6I6K208</accession>
<feature type="domain" description="Cellulose-binding Sde182 C-terminal" evidence="1">
    <location>
        <begin position="41"/>
        <end position="121"/>
    </location>
</feature>
<gene>
    <name evidence="2" type="ORF">GM418_23495</name>
</gene>
<dbReference type="EMBL" id="CP046401">
    <property type="protein sequence ID" value="QGY46517.1"/>
    <property type="molecule type" value="Genomic_DNA"/>
</dbReference>
<sequence>MADAFQNDFAVRADWCVKFFADANHPPANNLNLAAKPGSNIKLSAKETTDPDGDQLIYQWWYYKDASDFKGKIEIKNPDSRDAVLIIPNSINNDTKLHIVCEVRDNGSPQLIRYKRVAINVKQ</sequence>
<protein>
    <recommendedName>
        <fullName evidence="1">Cellulose-binding Sde182 C-terminal domain-containing protein</fullName>
    </recommendedName>
</protein>
<dbReference type="AlphaFoldDB" id="A0A6I6K208"/>
<name>A0A6I6K208_9BACT</name>
<dbReference type="InterPro" id="IPR013783">
    <property type="entry name" value="Ig-like_fold"/>
</dbReference>
<keyword evidence="3" id="KW-1185">Reference proteome</keyword>
<dbReference type="KEGG" id="mcos:GM418_23495"/>